<dbReference type="STRING" id="880071.Fleli_2267"/>
<dbReference type="Gene3D" id="1.10.30.50">
    <property type="match status" value="1"/>
</dbReference>
<organism evidence="1 2">
    <name type="scientific">Bernardetia litoralis (strain ATCC 23117 / DSM 6794 / NBRC 15988 / NCIMB 1366 / Fx l1 / Sio-4)</name>
    <name type="common">Flexibacter litoralis</name>
    <dbReference type="NCBI Taxonomy" id="880071"/>
    <lineage>
        <taxon>Bacteria</taxon>
        <taxon>Pseudomonadati</taxon>
        <taxon>Bacteroidota</taxon>
        <taxon>Cytophagia</taxon>
        <taxon>Cytophagales</taxon>
        <taxon>Bernardetiaceae</taxon>
        <taxon>Bernardetia</taxon>
    </lineage>
</organism>
<accession>I4AL08</accession>
<gene>
    <name evidence="1" type="ordered locus">Fleli_2267</name>
</gene>
<dbReference type="AlphaFoldDB" id="I4AL08"/>
<dbReference type="PATRIC" id="fig|880071.3.peg.2257"/>
<keyword evidence="2" id="KW-1185">Reference proteome</keyword>
<dbReference type="RefSeq" id="WP_014798089.1">
    <property type="nucleotide sequence ID" value="NC_018018.1"/>
</dbReference>
<dbReference type="Proteomes" id="UP000006054">
    <property type="component" value="Chromosome"/>
</dbReference>
<dbReference type="OrthoDB" id="9816185at2"/>
<name>I4AL08_BERLS</name>
<proteinExistence type="predicted"/>
<evidence type="ECO:0000313" key="1">
    <source>
        <dbReference type="EMBL" id="AFM04643.1"/>
    </source>
</evidence>
<protein>
    <recommendedName>
        <fullName evidence="3">HNH domain-containing protein</fullName>
    </recommendedName>
</protein>
<sequence length="314" mass="37317">MIPIQHRDLEKMAQRHWEAIENYMTGKKVKYNIKYYDKKVKKYFPLLSFKEIVLANPNLIDDLASYWDIFVVKDYADFEPLAETSYKSYLTGGETFYSKDKKGNKIYYGSKNLVEGLGISVCPYCNRNYIKLVEVEREETVNNKLIRIDELDHFYPKGKYPFLALSFYNLIPSCKTCNQTFKKEEIVSVNPYSKIEEFSFGLKIKNSKFYYDKDGFCIDYEKAEEVLDKNFEVFHIKDVYDQHKDQILELIQKQITYPDSYIDELFQKYEGTFFRNKEDVIRHLSNGIMEEENFHLRPLSKLTHDIAKELGLLD</sequence>
<dbReference type="HOGENOM" id="CLU_051468_0_0_10"/>
<evidence type="ECO:0000313" key="2">
    <source>
        <dbReference type="Proteomes" id="UP000006054"/>
    </source>
</evidence>
<evidence type="ECO:0008006" key="3">
    <source>
        <dbReference type="Google" id="ProtNLM"/>
    </source>
</evidence>
<reference evidence="2" key="1">
    <citation type="submission" date="2012-06" db="EMBL/GenBank/DDBJ databases">
        <title>The complete genome of Flexibacter litoralis DSM 6794.</title>
        <authorList>
            <person name="Lucas S."/>
            <person name="Copeland A."/>
            <person name="Lapidus A."/>
            <person name="Glavina del Rio T."/>
            <person name="Dalin E."/>
            <person name="Tice H."/>
            <person name="Bruce D."/>
            <person name="Goodwin L."/>
            <person name="Pitluck S."/>
            <person name="Peters L."/>
            <person name="Ovchinnikova G."/>
            <person name="Lu M."/>
            <person name="Kyrpides N."/>
            <person name="Mavromatis K."/>
            <person name="Ivanova N."/>
            <person name="Brettin T."/>
            <person name="Detter J.C."/>
            <person name="Han C."/>
            <person name="Larimer F."/>
            <person name="Land M."/>
            <person name="Hauser L."/>
            <person name="Markowitz V."/>
            <person name="Cheng J.-F."/>
            <person name="Hugenholtz P."/>
            <person name="Woyke T."/>
            <person name="Wu D."/>
            <person name="Spring S."/>
            <person name="Lang E."/>
            <person name="Kopitz M."/>
            <person name="Brambilla E."/>
            <person name="Klenk H.-P."/>
            <person name="Eisen J.A."/>
        </authorList>
    </citation>
    <scope>NUCLEOTIDE SEQUENCE [LARGE SCALE GENOMIC DNA]</scope>
    <source>
        <strain evidence="2">ATCC 23117 / DSM 6794 / NBRC 15988 / NCIMB 1366 / Sio-4</strain>
    </source>
</reference>
<dbReference type="EMBL" id="CP003345">
    <property type="protein sequence ID" value="AFM04643.1"/>
    <property type="molecule type" value="Genomic_DNA"/>
</dbReference>
<dbReference type="eggNOG" id="COG1403">
    <property type="taxonomic scope" value="Bacteria"/>
</dbReference>
<dbReference type="KEGG" id="fli:Fleli_2267"/>